<evidence type="ECO:0000313" key="2">
    <source>
        <dbReference type="Proteomes" id="UP000823486"/>
    </source>
</evidence>
<dbReference type="RefSeq" id="WP_204543911.1">
    <property type="nucleotide sequence ID" value="NZ_JAFBFI010000011.1"/>
</dbReference>
<proteinExistence type="predicted"/>
<organism evidence="1 2">
    <name type="scientific">Peribacillus deserti</name>
    <dbReference type="NCBI Taxonomy" id="673318"/>
    <lineage>
        <taxon>Bacteria</taxon>
        <taxon>Bacillati</taxon>
        <taxon>Bacillota</taxon>
        <taxon>Bacilli</taxon>
        <taxon>Bacillales</taxon>
        <taxon>Bacillaceae</taxon>
        <taxon>Peribacillus</taxon>
    </lineage>
</organism>
<protein>
    <submittedName>
        <fullName evidence="1">Uncharacterized protein</fullName>
    </submittedName>
</protein>
<sequence>MPIQLIYEPQPLIRNYRWYQRSYPDDDEHRIYLQSNYFKKPKKLFLQFNKVRVLNKNGLNVVFDPKTGKLIKAPRDGIITGVETSGEEFILKLHMKHRVIGTTTASERRRYEYGEGRNRH</sequence>
<reference evidence="1 2" key="1">
    <citation type="submission" date="2021-01" db="EMBL/GenBank/DDBJ databases">
        <title>Genomic Encyclopedia of Type Strains, Phase IV (KMG-IV): sequencing the most valuable type-strain genomes for metagenomic binning, comparative biology and taxonomic classification.</title>
        <authorList>
            <person name="Goeker M."/>
        </authorList>
    </citation>
    <scope>NUCLEOTIDE SEQUENCE [LARGE SCALE GENOMIC DNA]</scope>
    <source>
        <strain evidence="1 2">DSM 105482</strain>
    </source>
</reference>
<dbReference type="EMBL" id="JAFBFI010000011">
    <property type="protein sequence ID" value="MBM7693201.1"/>
    <property type="molecule type" value="Genomic_DNA"/>
</dbReference>
<evidence type="ECO:0000313" key="1">
    <source>
        <dbReference type="EMBL" id="MBM7693201.1"/>
    </source>
</evidence>
<keyword evidence="2" id="KW-1185">Reference proteome</keyword>
<accession>A0ABS2QJ82</accession>
<gene>
    <name evidence="1" type="ORF">JOC77_002641</name>
</gene>
<comment type="caution">
    <text evidence="1">The sequence shown here is derived from an EMBL/GenBank/DDBJ whole genome shotgun (WGS) entry which is preliminary data.</text>
</comment>
<name>A0ABS2QJ82_9BACI</name>
<dbReference type="Proteomes" id="UP000823486">
    <property type="component" value="Unassembled WGS sequence"/>
</dbReference>